<name>A0A377FVT4_9BACL</name>
<protein>
    <submittedName>
        <fullName evidence="5">Purine nucleoside phosphoramidase</fullName>
    </submittedName>
</protein>
<reference evidence="5 6" key="1">
    <citation type="submission" date="2018-06" db="EMBL/GenBank/DDBJ databases">
        <authorList>
            <consortium name="Pathogen Informatics"/>
            <person name="Doyle S."/>
        </authorList>
    </citation>
    <scope>NUCLEOTIDE SEQUENCE [LARGE SCALE GENOMIC DNA]</scope>
    <source>
        <strain evidence="5 6">NCTC13163</strain>
    </source>
</reference>
<evidence type="ECO:0000313" key="6">
    <source>
        <dbReference type="Proteomes" id="UP000254060"/>
    </source>
</evidence>
<accession>A0A377FVT4</accession>
<dbReference type="InterPro" id="IPR039384">
    <property type="entry name" value="HINT"/>
</dbReference>
<dbReference type="FunFam" id="3.30.428.10:FF:000014">
    <property type="entry name" value="Putative histidine triad (HIT) protein"/>
    <property type="match status" value="1"/>
</dbReference>
<dbReference type="STRING" id="1397694.GCA_000702585_02793"/>
<gene>
    <name evidence="5" type="primary">hit_1</name>
    <name evidence="5" type="ORF">NCTC13163_02307</name>
</gene>
<feature type="active site" description="Tele-AMP-histidine intermediate" evidence="1">
    <location>
        <position position="102"/>
    </location>
</feature>
<evidence type="ECO:0000259" key="4">
    <source>
        <dbReference type="PROSITE" id="PS51084"/>
    </source>
</evidence>
<proteinExistence type="predicted"/>
<evidence type="ECO:0000256" key="2">
    <source>
        <dbReference type="PIRSR" id="PIRSR601310-3"/>
    </source>
</evidence>
<dbReference type="EMBL" id="UGGP01000001">
    <property type="protein sequence ID" value="STO08929.1"/>
    <property type="molecule type" value="Genomic_DNA"/>
</dbReference>
<dbReference type="GO" id="GO:0003824">
    <property type="term" value="F:catalytic activity"/>
    <property type="evidence" value="ECO:0007669"/>
    <property type="project" value="InterPro"/>
</dbReference>
<dbReference type="PROSITE" id="PS51084">
    <property type="entry name" value="HIT_2"/>
    <property type="match status" value="1"/>
</dbReference>
<sequence length="142" mass="16139">MHTEDNCIFCKIVKNEIPSHKVYEDDDVVAFLDISQVTNGHTLVIPKHHARNVYELPENIAADVFQTVPKIANAIQRQTGAIGMNVLSNAEEIAGQTVYHFHIHLIPRFGHDDGFGAKWETHMDEYSQETLKQLATQIKQYV</sequence>
<dbReference type="Gene3D" id="3.30.428.10">
    <property type="entry name" value="HIT-like"/>
    <property type="match status" value="1"/>
</dbReference>
<feature type="domain" description="HIT" evidence="4">
    <location>
        <begin position="8"/>
        <end position="115"/>
    </location>
</feature>
<evidence type="ECO:0000256" key="1">
    <source>
        <dbReference type="PIRSR" id="PIRSR601310-1"/>
    </source>
</evidence>
<dbReference type="Pfam" id="PF01230">
    <property type="entry name" value="HIT"/>
    <property type="match status" value="1"/>
</dbReference>
<organism evidence="5 6">
    <name type="scientific">Exiguobacterium aurantiacum</name>
    <dbReference type="NCBI Taxonomy" id="33987"/>
    <lineage>
        <taxon>Bacteria</taxon>
        <taxon>Bacillati</taxon>
        <taxon>Bacillota</taxon>
        <taxon>Bacilli</taxon>
        <taxon>Bacillales</taxon>
        <taxon>Bacillales Family XII. Incertae Sedis</taxon>
        <taxon>Exiguobacterium</taxon>
    </lineage>
</organism>
<evidence type="ECO:0000256" key="3">
    <source>
        <dbReference type="PROSITE-ProRule" id="PRU00464"/>
    </source>
</evidence>
<dbReference type="Proteomes" id="UP000254060">
    <property type="component" value="Unassembled WGS sequence"/>
</dbReference>
<dbReference type="PANTHER" id="PTHR46648">
    <property type="entry name" value="HIT FAMILY PROTEIN 1"/>
    <property type="match status" value="1"/>
</dbReference>
<dbReference type="AlphaFoldDB" id="A0A377FVT4"/>
<dbReference type="CDD" id="cd01277">
    <property type="entry name" value="HINT_subgroup"/>
    <property type="match status" value="1"/>
</dbReference>
<dbReference type="PRINTS" id="PR00332">
    <property type="entry name" value="HISTRIAD"/>
</dbReference>
<dbReference type="OrthoDB" id="9784774at2"/>
<feature type="short sequence motif" description="Histidine triad motif" evidence="2 3">
    <location>
        <begin position="100"/>
        <end position="104"/>
    </location>
</feature>
<dbReference type="RefSeq" id="WP_029335820.1">
    <property type="nucleotide sequence ID" value="NZ_UGGP01000001.1"/>
</dbReference>
<evidence type="ECO:0000313" key="5">
    <source>
        <dbReference type="EMBL" id="STO08929.1"/>
    </source>
</evidence>
<dbReference type="InterPro" id="IPR001310">
    <property type="entry name" value="Histidine_triad_HIT"/>
</dbReference>
<dbReference type="GO" id="GO:0009117">
    <property type="term" value="P:nucleotide metabolic process"/>
    <property type="evidence" value="ECO:0007669"/>
    <property type="project" value="TreeGrafter"/>
</dbReference>
<dbReference type="PROSITE" id="PS00892">
    <property type="entry name" value="HIT_1"/>
    <property type="match status" value="1"/>
</dbReference>
<dbReference type="PANTHER" id="PTHR46648:SF1">
    <property type="entry name" value="ADENOSINE 5'-MONOPHOSPHORAMIDASE HNT1"/>
    <property type="match status" value="1"/>
</dbReference>
<dbReference type="InterPro" id="IPR019808">
    <property type="entry name" value="Histidine_triad_CS"/>
</dbReference>
<dbReference type="InterPro" id="IPR011146">
    <property type="entry name" value="HIT-like"/>
</dbReference>
<dbReference type="InterPro" id="IPR036265">
    <property type="entry name" value="HIT-like_sf"/>
</dbReference>
<dbReference type="SUPFAM" id="SSF54197">
    <property type="entry name" value="HIT-like"/>
    <property type="match status" value="1"/>
</dbReference>